<keyword evidence="14" id="KW-1185">Reference proteome</keyword>
<evidence type="ECO:0000256" key="7">
    <source>
        <dbReference type="ARBA" id="ARBA00023157"/>
    </source>
</evidence>
<dbReference type="PANTHER" id="PTHR22722:SF5">
    <property type="entry name" value="LOW-DENSITY LIPOPROTEIN RECEPTOR-RELATED PROTEIN 1B"/>
    <property type="match status" value="1"/>
</dbReference>
<dbReference type="InterPro" id="IPR023415">
    <property type="entry name" value="LDLR_class-A_CS"/>
</dbReference>
<dbReference type="SMART" id="SM00192">
    <property type="entry name" value="LDLa"/>
    <property type="match status" value="4"/>
</dbReference>
<keyword evidence="8" id="KW-0675">Receptor</keyword>
<evidence type="ECO:0000256" key="8">
    <source>
        <dbReference type="ARBA" id="ARBA00023170"/>
    </source>
</evidence>
<dbReference type="Gene3D" id="4.10.400.10">
    <property type="entry name" value="Low-density Lipoprotein Receptor"/>
    <property type="match status" value="4"/>
</dbReference>
<feature type="disulfide bond" evidence="10">
    <location>
        <begin position="38"/>
        <end position="53"/>
    </location>
</feature>
<dbReference type="InterPro" id="IPR002172">
    <property type="entry name" value="LDrepeatLR_classA_rpt"/>
</dbReference>
<dbReference type="CDD" id="cd00112">
    <property type="entry name" value="LDLa"/>
    <property type="match status" value="4"/>
</dbReference>
<organism evidence="13 14">
    <name type="scientific">Mytilus edulis</name>
    <name type="common">Blue mussel</name>
    <dbReference type="NCBI Taxonomy" id="6550"/>
    <lineage>
        <taxon>Eukaryota</taxon>
        <taxon>Metazoa</taxon>
        <taxon>Spiralia</taxon>
        <taxon>Lophotrochozoa</taxon>
        <taxon>Mollusca</taxon>
        <taxon>Bivalvia</taxon>
        <taxon>Autobranchia</taxon>
        <taxon>Pteriomorphia</taxon>
        <taxon>Mytilida</taxon>
        <taxon>Mytiloidea</taxon>
        <taxon>Mytilidae</taxon>
        <taxon>Mytilinae</taxon>
        <taxon>Mytilus</taxon>
    </lineage>
</organism>
<evidence type="ECO:0000256" key="11">
    <source>
        <dbReference type="SAM" id="MobiDB-lite"/>
    </source>
</evidence>
<dbReference type="AlphaFoldDB" id="A0A8S3S0U7"/>
<comment type="caution">
    <text evidence="10">Lacks conserved residue(s) required for the propagation of feature annotation.</text>
</comment>
<feature type="disulfide bond" evidence="10">
    <location>
        <begin position="137"/>
        <end position="155"/>
    </location>
</feature>
<dbReference type="GO" id="GO:0005041">
    <property type="term" value="F:low-density lipoprotein particle receptor activity"/>
    <property type="evidence" value="ECO:0007669"/>
    <property type="project" value="TreeGrafter"/>
</dbReference>
<sequence length="276" mass="31381">MNLKVALALGLFFGTALCCPDNKYECLDGKCIQSRFVCDSWVDCSKGEDDMGCLGCARDKFACHNNGFCIPWYKVCDGMDDCGDSTDERGCHNICWNIENYQITAQSNSWSNTIFSDDKPVSKSLNKEGCSDDQYECQDGQCIELSQTCDSHVDCSRGEDDMGCSGCESYKFKCGNQDKCITWSWVCDGMDDCNDGSDERGCTNICWNIDIYQFNAASRRRSNTRPLTDKPVSKGLDKERKVNATRTNMRREKDEAEKIDYKLELLRLLRRRKDEK</sequence>
<feature type="chain" id="PRO_5035719488" evidence="12">
    <location>
        <begin position="19"/>
        <end position="276"/>
    </location>
</feature>
<feature type="disulfide bond" evidence="10">
    <location>
        <begin position="76"/>
        <end position="91"/>
    </location>
</feature>
<keyword evidence="12" id="KW-0732">Signal</keyword>
<keyword evidence="7 10" id="KW-1015">Disulfide bond</keyword>
<dbReference type="EMBL" id="CAJPWZ010001303">
    <property type="protein sequence ID" value="CAG2212572.1"/>
    <property type="molecule type" value="Genomic_DNA"/>
</dbReference>
<reference evidence="13" key="1">
    <citation type="submission" date="2021-03" db="EMBL/GenBank/DDBJ databases">
        <authorList>
            <person name="Bekaert M."/>
        </authorList>
    </citation>
    <scope>NUCLEOTIDE SEQUENCE</scope>
</reference>
<dbReference type="PRINTS" id="PR00261">
    <property type="entry name" value="LDLRECEPTOR"/>
</dbReference>
<name>A0A8S3S0U7_MYTED</name>
<keyword evidence="3" id="KW-0812">Transmembrane</keyword>
<dbReference type="PANTHER" id="PTHR22722">
    <property type="entry name" value="LOW-DENSITY LIPOPROTEIN RECEPTOR-RELATED PROTEIN 2-RELATED"/>
    <property type="match status" value="1"/>
</dbReference>
<feature type="disulfide bond" evidence="10">
    <location>
        <begin position="130"/>
        <end position="142"/>
    </location>
</feature>
<evidence type="ECO:0000256" key="9">
    <source>
        <dbReference type="ARBA" id="ARBA00023180"/>
    </source>
</evidence>
<evidence type="ECO:0000256" key="4">
    <source>
        <dbReference type="ARBA" id="ARBA00022737"/>
    </source>
</evidence>
<evidence type="ECO:0000256" key="6">
    <source>
        <dbReference type="ARBA" id="ARBA00023136"/>
    </source>
</evidence>
<dbReference type="GO" id="GO:0005886">
    <property type="term" value="C:plasma membrane"/>
    <property type="evidence" value="ECO:0007669"/>
    <property type="project" value="TreeGrafter"/>
</dbReference>
<dbReference type="InterPro" id="IPR051221">
    <property type="entry name" value="LDLR-related"/>
</dbReference>
<dbReference type="GO" id="GO:0012505">
    <property type="term" value="C:endomembrane system"/>
    <property type="evidence" value="ECO:0007669"/>
    <property type="project" value="UniProtKB-SubCell"/>
</dbReference>
<accession>A0A8S3S0U7</accession>
<keyword evidence="9" id="KW-0325">Glycoprotein</keyword>
<comment type="subcellular location">
    <subcellularLocation>
        <location evidence="2">Endomembrane system</location>
    </subcellularLocation>
    <subcellularLocation>
        <location evidence="1">Membrane</location>
        <topology evidence="1">Single-pass membrane protein</topology>
    </subcellularLocation>
</comment>
<evidence type="ECO:0000313" key="14">
    <source>
        <dbReference type="Proteomes" id="UP000683360"/>
    </source>
</evidence>
<protein>
    <submittedName>
        <fullName evidence="13">LRP1B</fullName>
    </submittedName>
</protein>
<feature type="region of interest" description="Disordered" evidence="11">
    <location>
        <begin position="220"/>
        <end position="251"/>
    </location>
</feature>
<evidence type="ECO:0000256" key="1">
    <source>
        <dbReference type="ARBA" id="ARBA00004167"/>
    </source>
</evidence>
<evidence type="ECO:0000256" key="10">
    <source>
        <dbReference type="PROSITE-ProRule" id="PRU00124"/>
    </source>
</evidence>
<keyword evidence="5" id="KW-1133">Transmembrane helix</keyword>
<dbReference type="GO" id="GO:0043235">
    <property type="term" value="C:receptor complex"/>
    <property type="evidence" value="ECO:0007669"/>
    <property type="project" value="TreeGrafter"/>
</dbReference>
<feature type="disulfide bond" evidence="10">
    <location>
        <begin position="149"/>
        <end position="164"/>
    </location>
</feature>
<feature type="signal peptide" evidence="12">
    <location>
        <begin position="1"/>
        <end position="18"/>
    </location>
</feature>
<feature type="compositionally biased region" description="Basic and acidic residues" evidence="11">
    <location>
        <begin position="227"/>
        <end position="242"/>
    </location>
</feature>
<evidence type="ECO:0000256" key="12">
    <source>
        <dbReference type="SAM" id="SignalP"/>
    </source>
</evidence>
<feature type="disulfide bond" evidence="10">
    <location>
        <begin position="26"/>
        <end position="44"/>
    </location>
</feature>
<gene>
    <name evidence="13" type="ORF">MEDL_26543</name>
</gene>
<comment type="caution">
    <text evidence="13">The sequence shown here is derived from an EMBL/GenBank/DDBJ whole genome shotgun (WGS) entry which is preliminary data.</text>
</comment>
<dbReference type="OrthoDB" id="10013209at2759"/>
<dbReference type="PROSITE" id="PS01209">
    <property type="entry name" value="LDLRA_1"/>
    <property type="match status" value="2"/>
</dbReference>
<evidence type="ECO:0000313" key="13">
    <source>
        <dbReference type="EMBL" id="CAG2212572.1"/>
    </source>
</evidence>
<evidence type="ECO:0000256" key="2">
    <source>
        <dbReference type="ARBA" id="ARBA00004308"/>
    </source>
</evidence>
<dbReference type="SUPFAM" id="SSF57424">
    <property type="entry name" value="LDL receptor-like module"/>
    <property type="match status" value="4"/>
</dbReference>
<proteinExistence type="predicted"/>
<keyword evidence="4" id="KW-0677">Repeat</keyword>
<dbReference type="Pfam" id="PF00057">
    <property type="entry name" value="Ldl_recept_a"/>
    <property type="match status" value="3"/>
</dbReference>
<dbReference type="FunFam" id="4.10.400.10:FF:000045">
    <property type="entry name" value="Low-density lipoprotein receptor-related protein 2"/>
    <property type="match status" value="1"/>
</dbReference>
<dbReference type="PROSITE" id="PS50068">
    <property type="entry name" value="LDLRA_2"/>
    <property type="match status" value="4"/>
</dbReference>
<evidence type="ECO:0000256" key="3">
    <source>
        <dbReference type="ARBA" id="ARBA00022692"/>
    </source>
</evidence>
<evidence type="ECO:0000256" key="5">
    <source>
        <dbReference type="ARBA" id="ARBA00022989"/>
    </source>
</evidence>
<dbReference type="InterPro" id="IPR036055">
    <property type="entry name" value="LDL_receptor-like_sf"/>
</dbReference>
<keyword evidence="6" id="KW-0472">Membrane</keyword>
<feature type="disulfide bond" evidence="10">
    <location>
        <begin position="187"/>
        <end position="202"/>
    </location>
</feature>
<feature type="disulfide bond" evidence="10">
    <location>
        <begin position="19"/>
        <end position="31"/>
    </location>
</feature>
<dbReference type="Proteomes" id="UP000683360">
    <property type="component" value="Unassembled WGS sequence"/>
</dbReference>